<keyword evidence="2" id="KW-1185">Reference proteome</keyword>
<gene>
    <name evidence="1" type="ORF">pEaSNUABM17_00190</name>
</gene>
<organism evidence="1 2">
    <name type="scientific">Erwinia phage pEa_SNUABM_17</name>
    <dbReference type="NCBI Taxonomy" id="2869545"/>
    <lineage>
        <taxon>Viruses</taxon>
        <taxon>Duplodnaviria</taxon>
        <taxon>Heunggongvirae</taxon>
        <taxon>Uroviricota</taxon>
        <taxon>Caudoviricetes</taxon>
        <taxon>Alexandravirus</taxon>
        <taxon>Alexandravirus SNUABM17</taxon>
    </lineage>
</organism>
<protein>
    <submittedName>
        <fullName evidence="1">Uncharacterized protein</fullName>
    </submittedName>
</protein>
<accession>A0AAE7XM25</accession>
<dbReference type="Proteomes" id="UP000827911">
    <property type="component" value="Segment"/>
</dbReference>
<proteinExistence type="predicted"/>
<evidence type="ECO:0000313" key="2">
    <source>
        <dbReference type="Proteomes" id="UP000827911"/>
    </source>
</evidence>
<dbReference type="EMBL" id="MZ443777">
    <property type="protein sequence ID" value="QZE57736.1"/>
    <property type="molecule type" value="Genomic_DNA"/>
</dbReference>
<evidence type="ECO:0000313" key="1">
    <source>
        <dbReference type="EMBL" id="QZE57736.1"/>
    </source>
</evidence>
<reference evidence="1 2" key="1">
    <citation type="submission" date="2021-06" db="EMBL/GenBank/DDBJ databases">
        <title>Complete genome sequence of Erwinia phage pEa_SNUABM_17.</title>
        <authorList>
            <person name="Kim S.G."/>
            <person name="Park S.C."/>
        </authorList>
    </citation>
    <scope>NUCLEOTIDE SEQUENCE [LARGE SCALE GENOMIC DNA]</scope>
</reference>
<name>A0AAE7XM25_9CAUD</name>
<sequence length="272" mass="30016">MQYLSKVVVDPNKLPSVLFYDNKDNISLAQPIEDVIVNARSCLGSGLQLNPIRGQNGARYYHTFLRYTLGGTARVTSLLAAARTIASKSLYTSDGTATTFPSVGIDGDGNADTPYTLNNIILNPKGVTGFRMPNLTFKAGADNRFGVYYYASDSTSEIVQPTSTSAGTNNIYIYQGLTKETKFIQFPLRTYVQSVHFYIDYFYGTGLVYTDVTPGTNDVVNLDWAIGLMTAGNTCIRYTKDRDYTIASNLVPGNRPRVTFNTPEEYVTQLDL</sequence>